<evidence type="ECO:0000313" key="1">
    <source>
        <dbReference type="EMBL" id="MPC45779.1"/>
    </source>
</evidence>
<dbReference type="Proteomes" id="UP000324222">
    <property type="component" value="Unassembled WGS sequence"/>
</dbReference>
<proteinExistence type="predicted"/>
<evidence type="ECO:0000313" key="2">
    <source>
        <dbReference type="Proteomes" id="UP000324222"/>
    </source>
</evidence>
<comment type="caution">
    <text evidence="1">The sequence shown here is derived from an EMBL/GenBank/DDBJ whole genome shotgun (WGS) entry which is preliminary data.</text>
</comment>
<dbReference type="EMBL" id="VSRR010006890">
    <property type="protein sequence ID" value="MPC45779.1"/>
    <property type="molecule type" value="Genomic_DNA"/>
</dbReference>
<gene>
    <name evidence="1" type="ORF">E2C01_039484</name>
</gene>
<reference evidence="1 2" key="1">
    <citation type="submission" date="2019-05" db="EMBL/GenBank/DDBJ databases">
        <title>Another draft genome of Portunus trituberculatus and its Hox gene families provides insights of decapod evolution.</title>
        <authorList>
            <person name="Jeong J.-H."/>
            <person name="Song I."/>
            <person name="Kim S."/>
            <person name="Choi T."/>
            <person name="Kim D."/>
            <person name="Ryu S."/>
            <person name="Kim W."/>
        </authorList>
    </citation>
    <scope>NUCLEOTIDE SEQUENCE [LARGE SCALE GENOMIC DNA]</scope>
    <source>
        <tissue evidence="1">Muscle</tissue>
    </source>
</reference>
<organism evidence="1 2">
    <name type="scientific">Portunus trituberculatus</name>
    <name type="common">Swimming crab</name>
    <name type="synonym">Neptunus trituberculatus</name>
    <dbReference type="NCBI Taxonomy" id="210409"/>
    <lineage>
        <taxon>Eukaryota</taxon>
        <taxon>Metazoa</taxon>
        <taxon>Ecdysozoa</taxon>
        <taxon>Arthropoda</taxon>
        <taxon>Crustacea</taxon>
        <taxon>Multicrustacea</taxon>
        <taxon>Malacostraca</taxon>
        <taxon>Eumalacostraca</taxon>
        <taxon>Eucarida</taxon>
        <taxon>Decapoda</taxon>
        <taxon>Pleocyemata</taxon>
        <taxon>Brachyura</taxon>
        <taxon>Eubrachyura</taxon>
        <taxon>Portunoidea</taxon>
        <taxon>Portunidae</taxon>
        <taxon>Portuninae</taxon>
        <taxon>Portunus</taxon>
    </lineage>
</organism>
<keyword evidence="2" id="KW-1185">Reference proteome</keyword>
<name>A0A5B7FKW2_PORTR</name>
<sequence>MTQGNLSLTSSTAFTALPCLASCRRWQGWLPPPSRKRPPWQSRAVKACRFSQGPSLCLQVRYSLGACRGARQHLQEGGNRHLRMDIPPVRSPP</sequence>
<accession>A0A5B7FKW2</accession>
<dbReference type="AlphaFoldDB" id="A0A5B7FKW2"/>
<protein>
    <submittedName>
        <fullName evidence="1">Uncharacterized protein</fullName>
    </submittedName>
</protein>